<feature type="signal peptide" evidence="3">
    <location>
        <begin position="1"/>
        <end position="19"/>
    </location>
</feature>
<sequence>MATRTFAWMSLLPLLSGCAATQMHRTPSAAASSPASESAVTTATPIKHLVVIFGENESFDHYFGTYPQAANPEGEPRFVAAAGTPAVNNYTAHPTLLTDNPNTRSADNLATGISAGEMNPFRMDRAQADTADQNHAYTAEQRASNHGLMDGFVAHTGKGSAGGAGGFGTKAQVMGYFDGNTVTALWNYAQHFAMNDNTFTDSFGPSTPGAINVVAGTTNGGSNATPATIPDGQGGFTLVNDSDPTGDPCSKGETLSLGGRNIGNLLTEAGISWGGFMAGFDLTATNANGTTGCARSTASPITSRTQTDYVPHHNWFQYYSSTANYKHTRPRSVAMIGRTDPVLDASATPVHHQYDMTDFFAAIRAGNFPAVSYLKAPGYQDAHPGNSNPLDEQAFVTEVINFLQQQPDWKDTAVIVTYDDSDGWYDHQAPVVTHGSFDAKADQYNGPGKCGDPAHPSIGILGKPVNGRCGPGSRIPFLLISPYARVNYISHDAITQASVIRFIEDNWLHGQRLGGGSADADTGSIMDMFDFTAPPHPAPLYLDPETGEPRSAPPA</sequence>
<dbReference type="Proteomes" id="UP000266568">
    <property type="component" value="Unassembled WGS sequence"/>
</dbReference>
<dbReference type="CDD" id="cd16013">
    <property type="entry name" value="AcpA"/>
    <property type="match status" value="1"/>
</dbReference>
<dbReference type="AlphaFoldDB" id="A0A397PFW2"/>
<protein>
    <submittedName>
        <fullName evidence="4">Phospholipase C</fullName>
    </submittedName>
</protein>
<dbReference type="GO" id="GO:0042578">
    <property type="term" value="F:phosphoric ester hydrolase activity"/>
    <property type="evidence" value="ECO:0007669"/>
    <property type="project" value="UniProtKB-ARBA"/>
</dbReference>
<feature type="chain" id="PRO_5017389196" evidence="3">
    <location>
        <begin position="20"/>
        <end position="555"/>
    </location>
</feature>
<accession>A0A397PFW2</accession>
<evidence type="ECO:0000313" key="4">
    <source>
        <dbReference type="EMBL" id="RIA46719.1"/>
    </source>
</evidence>
<dbReference type="PANTHER" id="PTHR31956:SF1">
    <property type="entry name" value="NON-SPECIFIC PHOSPHOLIPASE C1"/>
    <property type="match status" value="1"/>
</dbReference>
<proteinExistence type="predicted"/>
<evidence type="ECO:0000256" key="1">
    <source>
        <dbReference type="ARBA" id="ARBA00022801"/>
    </source>
</evidence>
<dbReference type="Gene3D" id="3.40.720.10">
    <property type="entry name" value="Alkaline Phosphatase, subunit A"/>
    <property type="match status" value="2"/>
</dbReference>
<keyword evidence="3" id="KW-0732">Signal</keyword>
<reference evidence="4 5" key="1">
    <citation type="submission" date="2018-08" db="EMBL/GenBank/DDBJ databases">
        <title>Genomic Encyclopedia of Type Strains, Phase IV (KMG-IV): sequencing the most valuable type-strain genomes for metagenomic binning, comparative biology and taxonomic classification.</title>
        <authorList>
            <person name="Goeker M."/>
        </authorList>
    </citation>
    <scope>NUCLEOTIDE SEQUENCE [LARGE SCALE GENOMIC DNA]</scope>
    <source>
        <strain evidence="4 5">DSM 25527</strain>
    </source>
</reference>
<comment type="caution">
    <text evidence="4">The sequence shown here is derived from an EMBL/GenBank/DDBJ whole genome shotgun (WGS) entry which is preliminary data.</text>
</comment>
<dbReference type="InterPro" id="IPR017850">
    <property type="entry name" value="Alkaline_phosphatase_core_sf"/>
</dbReference>
<evidence type="ECO:0000256" key="2">
    <source>
        <dbReference type="SAM" id="MobiDB-lite"/>
    </source>
</evidence>
<gene>
    <name evidence="4" type="ORF">DFR49_1272</name>
</gene>
<evidence type="ECO:0000256" key="3">
    <source>
        <dbReference type="SAM" id="SignalP"/>
    </source>
</evidence>
<keyword evidence="1" id="KW-0378">Hydrolase</keyword>
<organism evidence="4 5">
    <name type="scientific">Hephaestia caeni</name>
    <dbReference type="NCBI Taxonomy" id="645617"/>
    <lineage>
        <taxon>Bacteria</taxon>
        <taxon>Pseudomonadati</taxon>
        <taxon>Pseudomonadota</taxon>
        <taxon>Alphaproteobacteria</taxon>
        <taxon>Sphingomonadales</taxon>
        <taxon>Sphingomonadaceae</taxon>
        <taxon>Hephaestia</taxon>
    </lineage>
</organism>
<dbReference type="PROSITE" id="PS51257">
    <property type="entry name" value="PROKAR_LIPOPROTEIN"/>
    <property type="match status" value="1"/>
</dbReference>
<dbReference type="PANTHER" id="PTHR31956">
    <property type="entry name" value="NON-SPECIFIC PHOSPHOLIPASE C4-RELATED"/>
    <property type="match status" value="1"/>
</dbReference>
<name>A0A397PFW2_9SPHN</name>
<dbReference type="Pfam" id="PF04185">
    <property type="entry name" value="Phosphoesterase"/>
    <property type="match status" value="1"/>
</dbReference>
<keyword evidence="5" id="KW-1185">Reference proteome</keyword>
<dbReference type="InterPro" id="IPR007312">
    <property type="entry name" value="Phosphoesterase"/>
</dbReference>
<evidence type="ECO:0000313" key="5">
    <source>
        <dbReference type="Proteomes" id="UP000266568"/>
    </source>
</evidence>
<dbReference type="EMBL" id="QXDC01000002">
    <property type="protein sequence ID" value="RIA46719.1"/>
    <property type="molecule type" value="Genomic_DNA"/>
</dbReference>
<feature type="region of interest" description="Disordered" evidence="2">
    <location>
        <begin position="536"/>
        <end position="555"/>
    </location>
</feature>